<dbReference type="PANTHER" id="PTHR12358:SF106">
    <property type="entry name" value="LIPID KINASE YEGS"/>
    <property type="match status" value="1"/>
</dbReference>
<dbReference type="InterPro" id="IPR005218">
    <property type="entry name" value="Diacylglycerol/lipid_kinase"/>
</dbReference>
<keyword evidence="14" id="KW-1185">Reference proteome</keyword>
<keyword evidence="11" id="KW-1208">Phospholipid metabolism</keyword>
<evidence type="ECO:0000313" key="13">
    <source>
        <dbReference type="EMBL" id="MFD1783314.1"/>
    </source>
</evidence>
<reference evidence="14" key="1">
    <citation type="journal article" date="2019" name="Int. J. Syst. Evol. Microbiol.">
        <title>The Global Catalogue of Microorganisms (GCM) 10K type strain sequencing project: providing services to taxonomists for standard genome sequencing and annotation.</title>
        <authorList>
            <consortium name="The Broad Institute Genomics Platform"/>
            <consortium name="The Broad Institute Genome Sequencing Center for Infectious Disease"/>
            <person name="Wu L."/>
            <person name="Ma J."/>
        </authorList>
    </citation>
    <scope>NUCLEOTIDE SEQUENCE [LARGE SCALE GENOMIC DNA]</scope>
    <source>
        <strain evidence="14">DFY28</strain>
    </source>
</reference>
<dbReference type="NCBIfam" id="NF009604">
    <property type="entry name" value="PRK13057.1"/>
    <property type="match status" value="1"/>
</dbReference>
<evidence type="ECO:0000259" key="12">
    <source>
        <dbReference type="PROSITE" id="PS50146"/>
    </source>
</evidence>
<dbReference type="NCBIfam" id="TIGR00147">
    <property type="entry name" value="YegS/Rv2252/BmrU family lipid kinase"/>
    <property type="match status" value="1"/>
</dbReference>
<dbReference type="Proteomes" id="UP001597237">
    <property type="component" value="Unassembled WGS sequence"/>
</dbReference>
<gene>
    <name evidence="13" type="ORF">ACFSC0_07910</name>
</gene>
<dbReference type="Pfam" id="PF19279">
    <property type="entry name" value="YegS_C"/>
    <property type="match status" value="1"/>
</dbReference>
<keyword evidence="5" id="KW-0547">Nucleotide-binding</keyword>
<dbReference type="GO" id="GO:0016301">
    <property type="term" value="F:kinase activity"/>
    <property type="evidence" value="ECO:0007669"/>
    <property type="project" value="UniProtKB-KW"/>
</dbReference>
<evidence type="ECO:0000256" key="7">
    <source>
        <dbReference type="ARBA" id="ARBA00022840"/>
    </source>
</evidence>
<keyword evidence="10" id="KW-0594">Phospholipid biosynthesis</keyword>
<proteinExistence type="predicted"/>
<keyword evidence="7" id="KW-0067">ATP-binding</keyword>
<dbReference type="EMBL" id="JBHUEY010000001">
    <property type="protein sequence ID" value="MFD1783314.1"/>
    <property type="molecule type" value="Genomic_DNA"/>
</dbReference>
<comment type="cofactor">
    <cofactor evidence="1">
        <name>Mg(2+)</name>
        <dbReference type="ChEBI" id="CHEBI:18420"/>
    </cofactor>
</comment>
<keyword evidence="4" id="KW-0479">Metal-binding</keyword>
<feature type="domain" description="DAGKc" evidence="12">
    <location>
        <begin position="17"/>
        <end position="144"/>
    </location>
</feature>
<dbReference type="EC" id="2.7.1.-" evidence="13"/>
<protein>
    <submittedName>
        <fullName evidence="13">Lipid kinase</fullName>
        <ecNumber evidence="13">2.7.1.-</ecNumber>
    </submittedName>
</protein>
<dbReference type="PROSITE" id="PS50146">
    <property type="entry name" value="DAGK"/>
    <property type="match status" value="1"/>
</dbReference>
<evidence type="ECO:0000313" key="14">
    <source>
        <dbReference type="Proteomes" id="UP001597237"/>
    </source>
</evidence>
<dbReference type="Pfam" id="PF00781">
    <property type="entry name" value="DAGK_cat"/>
    <property type="match status" value="1"/>
</dbReference>
<dbReference type="SMART" id="SM00046">
    <property type="entry name" value="DAGKc"/>
    <property type="match status" value="1"/>
</dbReference>
<dbReference type="SUPFAM" id="SSF111331">
    <property type="entry name" value="NAD kinase/diacylglycerol kinase-like"/>
    <property type="match status" value="1"/>
</dbReference>
<dbReference type="RefSeq" id="WP_377284456.1">
    <property type="nucleotide sequence ID" value="NZ_JBHRSI010000015.1"/>
</dbReference>
<evidence type="ECO:0000256" key="6">
    <source>
        <dbReference type="ARBA" id="ARBA00022777"/>
    </source>
</evidence>
<dbReference type="InterPro" id="IPR001206">
    <property type="entry name" value="Diacylglycerol_kinase_cat_dom"/>
</dbReference>
<sequence>MSAQTQPQRRTAPRRAAKTRRALLVVNPRSNRGGAALDPILQRLRRRGLEIVRADTASRDDARKEILRHAHDVDLVIVGGGDGALNAAALALHETGLPLGVLPLGTANDLARTLGIPTDLKLAADIIAAGRTRRIDLGMANGEAFFNVASLGLSTELAQALTPGAKQRLGRFSYMAAAILTLARARPFRALIRSEDEAVRVKTYQIAVGSGRYYGGGVPVVNDAKIDDGHLDLYSLEVGDAWKLALMAPWFRRGVHGAWREVRADRGKAFEVRTTRPRPVNLDGELVTYTPVTFRVLRDAVQVYAPERG</sequence>
<accession>A0ABW4MZB7</accession>
<dbReference type="InterPro" id="IPR045540">
    <property type="entry name" value="YegS/DAGK_C"/>
</dbReference>
<name>A0ABW4MZB7_9CAUL</name>
<evidence type="ECO:0000256" key="4">
    <source>
        <dbReference type="ARBA" id="ARBA00022723"/>
    </source>
</evidence>
<comment type="caution">
    <text evidence="13">The sequence shown here is derived from an EMBL/GenBank/DDBJ whole genome shotgun (WGS) entry which is preliminary data.</text>
</comment>
<keyword evidence="9" id="KW-0443">Lipid metabolism</keyword>
<keyword evidence="3 13" id="KW-0808">Transferase</keyword>
<evidence type="ECO:0000256" key="10">
    <source>
        <dbReference type="ARBA" id="ARBA00023209"/>
    </source>
</evidence>
<dbReference type="PANTHER" id="PTHR12358">
    <property type="entry name" value="SPHINGOSINE KINASE"/>
    <property type="match status" value="1"/>
</dbReference>
<evidence type="ECO:0000256" key="1">
    <source>
        <dbReference type="ARBA" id="ARBA00001946"/>
    </source>
</evidence>
<dbReference type="Gene3D" id="3.40.50.10330">
    <property type="entry name" value="Probable inorganic polyphosphate/atp-NAD kinase, domain 1"/>
    <property type="match status" value="1"/>
</dbReference>
<evidence type="ECO:0000256" key="2">
    <source>
        <dbReference type="ARBA" id="ARBA00022516"/>
    </source>
</evidence>
<keyword evidence="2" id="KW-0444">Lipid biosynthesis</keyword>
<evidence type="ECO:0000256" key="3">
    <source>
        <dbReference type="ARBA" id="ARBA00022679"/>
    </source>
</evidence>
<dbReference type="InterPro" id="IPR017438">
    <property type="entry name" value="ATP-NAD_kinase_N"/>
</dbReference>
<evidence type="ECO:0000256" key="9">
    <source>
        <dbReference type="ARBA" id="ARBA00023098"/>
    </source>
</evidence>
<dbReference type="Gene3D" id="2.60.200.40">
    <property type="match status" value="1"/>
</dbReference>
<evidence type="ECO:0000256" key="8">
    <source>
        <dbReference type="ARBA" id="ARBA00022842"/>
    </source>
</evidence>
<keyword evidence="8" id="KW-0460">Magnesium</keyword>
<evidence type="ECO:0000256" key="11">
    <source>
        <dbReference type="ARBA" id="ARBA00023264"/>
    </source>
</evidence>
<dbReference type="InterPro" id="IPR050187">
    <property type="entry name" value="Lipid_Phosphate_FormReg"/>
</dbReference>
<evidence type="ECO:0000256" key="5">
    <source>
        <dbReference type="ARBA" id="ARBA00022741"/>
    </source>
</evidence>
<dbReference type="InterPro" id="IPR016064">
    <property type="entry name" value="NAD/diacylglycerol_kinase_sf"/>
</dbReference>
<keyword evidence="6 13" id="KW-0418">Kinase</keyword>
<organism evidence="13 14">
    <name type="scientific">Phenylobacterium terrae</name>
    <dbReference type="NCBI Taxonomy" id="2665495"/>
    <lineage>
        <taxon>Bacteria</taxon>
        <taxon>Pseudomonadati</taxon>
        <taxon>Pseudomonadota</taxon>
        <taxon>Alphaproteobacteria</taxon>
        <taxon>Caulobacterales</taxon>
        <taxon>Caulobacteraceae</taxon>
        <taxon>Phenylobacterium</taxon>
    </lineage>
</organism>